<feature type="compositionally biased region" description="Gly residues" evidence="1">
    <location>
        <begin position="27"/>
        <end position="38"/>
    </location>
</feature>
<evidence type="ECO:0000256" key="2">
    <source>
        <dbReference type="SAM" id="SignalP"/>
    </source>
</evidence>
<name>A0ABW3UD13_9GAMM</name>
<evidence type="ECO:0000256" key="1">
    <source>
        <dbReference type="SAM" id="MobiDB-lite"/>
    </source>
</evidence>
<protein>
    <submittedName>
        <fullName evidence="3">Uncharacterized protein</fullName>
    </submittedName>
</protein>
<feature type="region of interest" description="Disordered" evidence="1">
    <location>
        <begin position="27"/>
        <end position="72"/>
    </location>
</feature>
<comment type="caution">
    <text evidence="3">The sequence shown here is derived from an EMBL/GenBank/DDBJ whole genome shotgun (WGS) entry which is preliminary data.</text>
</comment>
<feature type="chain" id="PRO_5046086844" evidence="2">
    <location>
        <begin position="26"/>
        <end position="593"/>
    </location>
</feature>
<accession>A0ABW3UD13</accession>
<dbReference type="EMBL" id="JBHTLR010000019">
    <property type="protein sequence ID" value="MFD1217710.1"/>
    <property type="molecule type" value="Genomic_DNA"/>
</dbReference>
<evidence type="ECO:0000313" key="3">
    <source>
        <dbReference type="EMBL" id="MFD1217710.1"/>
    </source>
</evidence>
<dbReference type="PROSITE" id="PS51257">
    <property type="entry name" value="PROKAR_LIPOPROTEIN"/>
    <property type="match status" value="1"/>
</dbReference>
<dbReference type="RefSeq" id="WP_230438831.1">
    <property type="nucleotide sequence ID" value="NZ_CP087715.1"/>
</dbReference>
<dbReference type="Proteomes" id="UP001597264">
    <property type="component" value="Unassembled WGS sequence"/>
</dbReference>
<sequence>MKHPFTQALSALTAALIFSSLTACGGGGGGGGDNGGGSSSSSSSSGGGSSSSSSSSGGSGSSGGGEAPPTETGVFVDSLVANIGYRSLSSEGNITHEGVTDANGEFGYEPGDSVVFFIGDLEFPAVAASEVITPLDIAGTTDTSDNSVVNMARLLQTLDTDGDPSNGILISDAAVGSKDPALDAAAFFDQSPVDFASSAVVKTLIENGGQDTPTTELVSADSAQAHLETTLESEELGYTNETSLTGGWVLDTSVETGNGVEHFIFLAFDEATGNYIHVEEKESSSETEEGLEWGAYSLDAGKVLKVTANFSDENGGIGLHDPEDGISSELQGEYLTFDVEGNSGSVDVFEVAQQGGEDTLLESIPASRVVANGLQGAWVGDVANSDVHDGDLLMLAFLPDGTYVQAEDDGVEVGSYSHDMETGVLSTSGTIVDTNGYGFSSFVGTANLKLFVRGNSMTMQVIGEGEIQFNRLGAGPAGIQGSASSGGASSEAILIHDIWDIGTDQVEEHCEEIRWVGENEIVKESDATGEWKTVIETIDGEVHSYPDADFSFISAGLGKCPARFQTEFRCADDNFITYEETAEACIAMGGELL</sequence>
<evidence type="ECO:0000313" key="4">
    <source>
        <dbReference type="Proteomes" id="UP001597264"/>
    </source>
</evidence>
<feature type="compositionally biased region" description="Low complexity" evidence="1">
    <location>
        <begin position="39"/>
        <end position="56"/>
    </location>
</feature>
<reference evidence="4" key="1">
    <citation type="journal article" date="2019" name="Int. J. Syst. Evol. Microbiol.">
        <title>The Global Catalogue of Microorganisms (GCM) 10K type strain sequencing project: providing services to taxonomists for standard genome sequencing and annotation.</title>
        <authorList>
            <consortium name="The Broad Institute Genomics Platform"/>
            <consortium name="The Broad Institute Genome Sequencing Center for Infectious Disease"/>
            <person name="Wu L."/>
            <person name="Ma J."/>
        </authorList>
    </citation>
    <scope>NUCLEOTIDE SEQUENCE [LARGE SCALE GENOMIC DNA]</scope>
    <source>
        <strain evidence="4">CCUG 54356</strain>
    </source>
</reference>
<keyword evidence="4" id="KW-1185">Reference proteome</keyword>
<proteinExistence type="predicted"/>
<feature type="compositionally biased region" description="Gly residues" evidence="1">
    <location>
        <begin position="57"/>
        <end position="66"/>
    </location>
</feature>
<gene>
    <name evidence="3" type="ORF">ACFQ2X_13950</name>
</gene>
<organism evidence="3 4">
    <name type="scientific">Microbulbifer celer</name>
    <dbReference type="NCBI Taxonomy" id="435905"/>
    <lineage>
        <taxon>Bacteria</taxon>
        <taxon>Pseudomonadati</taxon>
        <taxon>Pseudomonadota</taxon>
        <taxon>Gammaproteobacteria</taxon>
        <taxon>Cellvibrionales</taxon>
        <taxon>Microbulbiferaceae</taxon>
        <taxon>Microbulbifer</taxon>
    </lineage>
</organism>
<feature type="signal peptide" evidence="2">
    <location>
        <begin position="1"/>
        <end position="25"/>
    </location>
</feature>
<keyword evidence="2" id="KW-0732">Signal</keyword>